<evidence type="ECO:0000313" key="2">
    <source>
        <dbReference type="EMBL" id="TFK39461.1"/>
    </source>
</evidence>
<reference evidence="2 3" key="1">
    <citation type="journal article" date="2019" name="Nat. Ecol. Evol.">
        <title>Megaphylogeny resolves global patterns of mushroom evolution.</title>
        <authorList>
            <person name="Varga T."/>
            <person name="Krizsan K."/>
            <person name="Foldi C."/>
            <person name="Dima B."/>
            <person name="Sanchez-Garcia M."/>
            <person name="Sanchez-Ramirez S."/>
            <person name="Szollosi G.J."/>
            <person name="Szarkandi J.G."/>
            <person name="Papp V."/>
            <person name="Albert L."/>
            <person name="Andreopoulos W."/>
            <person name="Angelini C."/>
            <person name="Antonin V."/>
            <person name="Barry K.W."/>
            <person name="Bougher N.L."/>
            <person name="Buchanan P."/>
            <person name="Buyck B."/>
            <person name="Bense V."/>
            <person name="Catcheside P."/>
            <person name="Chovatia M."/>
            <person name="Cooper J."/>
            <person name="Damon W."/>
            <person name="Desjardin D."/>
            <person name="Finy P."/>
            <person name="Geml J."/>
            <person name="Haridas S."/>
            <person name="Hughes K."/>
            <person name="Justo A."/>
            <person name="Karasinski D."/>
            <person name="Kautmanova I."/>
            <person name="Kiss B."/>
            <person name="Kocsube S."/>
            <person name="Kotiranta H."/>
            <person name="LaButti K.M."/>
            <person name="Lechner B.E."/>
            <person name="Liimatainen K."/>
            <person name="Lipzen A."/>
            <person name="Lukacs Z."/>
            <person name="Mihaltcheva S."/>
            <person name="Morgado L.N."/>
            <person name="Niskanen T."/>
            <person name="Noordeloos M.E."/>
            <person name="Ohm R.A."/>
            <person name="Ortiz-Santana B."/>
            <person name="Ovrebo C."/>
            <person name="Racz N."/>
            <person name="Riley R."/>
            <person name="Savchenko A."/>
            <person name="Shiryaev A."/>
            <person name="Soop K."/>
            <person name="Spirin V."/>
            <person name="Szebenyi C."/>
            <person name="Tomsovsky M."/>
            <person name="Tulloss R.E."/>
            <person name="Uehling J."/>
            <person name="Grigoriev I.V."/>
            <person name="Vagvolgyi C."/>
            <person name="Papp T."/>
            <person name="Martin F.M."/>
            <person name="Miettinen O."/>
            <person name="Hibbett D.S."/>
            <person name="Nagy L.G."/>
        </authorList>
    </citation>
    <scope>NUCLEOTIDE SEQUENCE [LARGE SCALE GENOMIC DNA]</scope>
    <source>
        <strain evidence="2 3">CBS 166.37</strain>
    </source>
</reference>
<gene>
    <name evidence="2" type="ORF">BDQ12DRAFT_57315</name>
</gene>
<name>A0A5C3ME95_9AGAR</name>
<sequence>MFCLACDATQSSITQSPPVTTNNTNDIVTSKPSLMSAIPAPAMGSMNSNVVCPVTENQANLPSHDPDQTTATNSSSSLQAYINAIPTPLMSPASRDLPSNSKTMVAPDTVSAVFAPPSSSPDPLDLFKYDWLNDPPPSVSRRRKLRMKKRTRFFGLRESPPEEIGDDELNMF</sequence>
<organism evidence="2 3">
    <name type="scientific">Crucibulum laeve</name>
    <dbReference type="NCBI Taxonomy" id="68775"/>
    <lineage>
        <taxon>Eukaryota</taxon>
        <taxon>Fungi</taxon>
        <taxon>Dikarya</taxon>
        <taxon>Basidiomycota</taxon>
        <taxon>Agaricomycotina</taxon>
        <taxon>Agaricomycetes</taxon>
        <taxon>Agaricomycetidae</taxon>
        <taxon>Agaricales</taxon>
        <taxon>Agaricineae</taxon>
        <taxon>Nidulariaceae</taxon>
        <taxon>Crucibulum</taxon>
    </lineage>
</organism>
<proteinExistence type="predicted"/>
<dbReference type="EMBL" id="ML213599">
    <property type="protein sequence ID" value="TFK39461.1"/>
    <property type="molecule type" value="Genomic_DNA"/>
</dbReference>
<protein>
    <submittedName>
        <fullName evidence="2">Uncharacterized protein</fullName>
    </submittedName>
</protein>
<dbReference type="Proteomes" id="UP000308652">
    <property type="component" value="Unassembled WGS sequence"/>
</dbReference>
<dbReference type="AlphaFoldDB" id="A0A5C3ME95"/>
<evidence type="ECO:0000313" key="3">
    <source>
        <dbReference type="Proteomes" id="UP000308652"/>
    </source>
</evidence>
<evidence type="ECO:0000256" key="1">
    <source>
        <dbReference type="SAM" id="MobiDB-lite"/>
    </source>
</evidence>
<feature type="region of interest" description="Disordered" evidence="1">
    <location>
        <begin position="57"/>
        <end position="76"/>
    </location>
</feature>
<accession>A0A5C3ME95</accession>
<keyword evidence="3" id="KW-1185">Reference proteome</keyword>